<dbReference type="EMBL" id="LNYP01000002">
    <property type="protein sequence ID" value="KTD44595.1"/>
    <property type="molecule type" value="Genomic_DNA"/>
</dbReference>
<feature type="transmembrane region" description="Helical" evidence="7">
    <location>
        <begin position="112"/>
        <end position="136"/>
    </location>
</feature>
<keyword evidence="4 7" id="KW-0812">Transmembrane</keyword>
<dbReference type="Pfam" id="PF01914">
    <property type="entry name" value="MarC"/>
    <property type="match status" value="1"/>
</dbReference>
<comment type="similarity">
    <text evidence="2 7">Belongs to the UPF0056 (MarC) family.</text>
</comment>
<accession>A0A0W0XJG4</accession>
<dbReference type="GO" id="GO:0005886">
    <property type="term" value="C:plasma membrane"/>
    <property type="evidence" value="ECO:0007669"/>
    <property type="project" value="UniProtKB-SubCell"/>
</dbReference>
<dbReference type="PATRIC" id="fig|29423.5.peg.113"/>
<protein>
    <recommendedName>
        <fullName evidence="7">UPF0056 membrane protein</fullName>
    </recommendedName>
</protein>
<dbReference type="Proteomes" id="UP000054858">
    <property type="component" value="Unassembled WGS sequence"/>
</dbReference>
<evidence type="ECO:0000256" key="4">
    <source>
        <dbReference type="ARBA" id="ARBA00022692"/>
    </source>
</evidence>
<comment type="subcellular location">
    <subcellularLocation>
        <location evidence="1 7">Cell membrane</location>
        <topology evidence="1 7">Multi-pass membrane protein</topology>
    </subcellularLocation>
</comment>
<dbReference type="PANTHER" id="PTHR33508:SF1">
    <property type="entry name" value="UPF0056 MEMBRANE PROTEIN YHCE"/>
    <property type="match status" value="1"/>
</dbReference>
<evidence type="ECO:0000256" key="6">
    <source>
        <dbReference type="ARBA" id="ARBA00023136"/>
    </source>
</evidence>
<feature type="transmembrane region" description="Helical" evidence="7">
    <location>
        <begin position="6"/>
        <end position="30"/>
    </location>
</feature>
<proteinExistence type="inferred from homology"/>
<feature type="transmembrane region" description="Helical" evidence="7">
    <location>
        <begin position="142"/>
        <end position="165"/>
    </location>
</feature>
<sequence length="209" mass="22635">MDSHLLIKFFITMLAIMNPIGGVAIFLSLTADYSKEQRRREALGTALAVFFILIIVTWLGMFILELFGINVPSFRIAGGIIILLMGLHMLQSKPSPIHYTVKEQNLAKERDSIAVIPMALPLIAGPGAISTIVIYGHNAHDWIGYLQMSMVDVALAAVVAVLLVFSGTIGRFLGDSGIKIVTRIMGLILAAMAVEMITIGLSNVFPKLA</sequence>
<keyword evidence="5 7" id="KW-1133">Transmembrane helix</keyword>
<organism evidence="8 9">
    <name type="scientific">Legionella oakridgensis</name>
    <dbReference type="NCBI Taxonomy" id="29423"/>
    <lineage>
        <taxon>Bacteria</taxon>
        <taxon>Pseudomonadati</taxon>
        <taxon>Pseudomonadota</taxon>
        <taxon>Gammaproteobacteria</taxon>
        <taxon>Legionellales</taxon>
        <taxon>Legionellaceae</taxon>
        <taxon>Legionella</taxon>
    </lineage>
</organism>
<keyword evidence="6 7" id="KW-0472">Membrane</keyword>
<feature type="transmembrane region" description="Helical" evidence="7">
    <location>
        <begin position="42"/>
        <end position="67"/>
    </location>
</feature>
<feature type="transmembrane region" description="Helical" evidence="7">
    <location>
        <begin position="73"/>
        <end position="91"/>
    </location>
</feature>
<keyword evidence="3" id="KW-1003">Cell membrane</keyword>
<dbReference type="RefSeq" id="WP_035895485.1">
    <property type="nucleotide sequence ID" value="NZ_LCUA01000010.1"/>
</dbReference>
<reference evidence="8 9" key="1">
    <citation type="submission" date="2015-11" db="EMBL/GenBank/DDBJ databases">
        <title>Genomic analysis of 38 Legionella species identifies large and diverse effector repertoires.</title>
        <authorList>
            <person name="Burstein D."/>
            <person name="Amaro F."/>
            <person name="Zusman T."/>
            <person name="Lifshitz Z."/>
            <person name="Cohen O."/>
            <person name="Gilbert J.A."/>
            <person name="Pupko T."/>
            <person name="Shuman H.A."/>
            <person name="Segal G."/>
        </authorList>
    </citation>
    <scope>NUCLEOTIDE SEQUENCE [LARGE SCALE GENOMIC DNA]</scope>
    <source>
        <strain evidence="8 9">Oak Ridge-10</strain>
    </source>
</reference>
<evidence type="ECO:0000256" key="2">
    <source>
        <dbReference type="ARBA" id="ARBA00009784"/>
    </source>
</evidence>
<evidence type="ECO:0000313" key="8">
    <source>
        <dbReference type="EMBL" id="KTD44595.1"/>
    </source>
</evidence>
<feature type="transmembrane region" description="Helical" evidence="7">
    <location>
        <begin position="186"/>
        <end position="205"/>
    </location>
</feature>
<evidence type="ECO:0000256" key="3">
    <source>
        <dbReference type="ARBA" id="ARBA00022475"/>
    </source>
</evidence>
<dbReference type="InterPro" id="IPR002771">
    <property type="entry name" value="Multi_antbiot-R_MarC"/>
</dbReference>
<gene>
    <name evidence="8" type="ORF">Loak_0106</name>
</gene>
<evidence type="ECO:0000256" key="7">
    <source>
        <dbReference type="RuleBase" id="RU362048"/>
    </source>
</evidence>
<evidence type="ECO:0000256" key="5">
    <source>
        <dbReference type="ARBA" id="ARBA00022989"/>
    </source>
</evidence>
<comment type="caution">
    <text evidence="8">The sequence shown here is derived from an EMBL/GenBank/DDBJ whole genome shotgun (WGS) entry which is preliminary data.</text>
</comment>
<dbReference type="PANTHER" id="PTHR33508">
    <property type="entry name" value="UPF0056 MEMBRANE PROTEIN YHCE"/>
    <property type="match status" value="1"/>
</dbReference>
<dbReference type="NCBIfam" id="TIGR00427">
    <property type="entry name" value="NAAT family transporter"/>
    <property type="match status" value="1"/>
</dbReference>
<name>A0A0W0XJG4_9GAMM</name>
<evidence type="ECO:0000313" key="9">
    <source>
        <dbReference type="Proteomes" id="UP000054858"/>
    </source>
</evidence>
<evidence type="ECO:0000256" key="1">
    <source>
        <dbReference type="ARBA" id="ARBA00004651"/>
    </source>
</evidence>
<dbReference type="AlphaFoldDB" id="A0A0W0XJG4"/>